<comment type="caution">
    <text evidence="1">The sequence shown here is derived from an EMBL/GenBank/DDBJ whole genome shotgun (WGS) entry which is preliminary data.</text>
</comment>
<evidence type="ECO:0000313" key="2">
    <source>
        <dbReference type="Proteomes" id="UP000554482"/>
    </source>
</evidence>
<dbReference type="PANTHER" id="PTHR33240">
    <property type="entry name" value="OS08G0508500 PROTEIN"/>
    <property type="match status" value="1"/>
</dbReference>
<dbReference type="AlphaFoldDB" id="A0A7J6VJ97"/>
<dbReference type="Proteomes" id="UP000554482">
    <property type="component" value="Unassembled WGS sequence"/>
</dbReference>
<accession>A0A7J6VJ97</accession>
<dbReference type="InterPro" id="IPR021109">
    <property type="entry name" value="Peptidase_aspartic_dom_sf"/>
</dbReference>
<keyword evidence="2" id="KW-1185">Reference proteome</keyword>
<proteinExistence type="predicted"/>
<protein>
    <submittedName>
        <fullName evidence="1">Uncharacterized protein</fullName>
    </submittedName>
</protein>
<dbReference type="EMBL" id="JABWDY010032200">
    <property type="protein sequence ID" value="KAF5184372.1"/>
    <property type="molecule type" value="Genomic_DNA"/>
</dbReference>
<dbReference type="CDD" id="cd00303">
    <property type="entry name" value="retropepsin_like"/>
    <property type="match status" value="1"/>
</dbReference>
<sequence>MVLTTAHVINMLTGGHFINASHARVEFISNSQRKAQTKQKLHVIQEFYSINQLNFLEGIQTETYEEAPMTFTEADFRGVYCPHNDALLITAHLGMWRVQRIFVDGGASASVIFSNCFSKMKLSEDLIVPEENPVVGFANDANQAVGRVCLPVALMNKVINVEFILIGFASAYNAILGRD</sequence>
<dbReference type="Gene3D" id="2.40.70.10">
    <property type="entry name" value="Acid Proteases"/>
    <property type="match status" value="1"/>
</dbReference>
<organism evidence="1 2">
    <name type="scientific">Thalictrum thalictroides</name>
    <name type="common">Rue-anemone</name>
    <name type="synonym">Anemone thalictroides</name>
    <dbReference type="NCBI Taxonomy" id="46969"/>
    <lineage>
        <taxon>Eukaryota</taxon>
        <taxon>Viridiplantae</taxon>
        <taxon>Streptophyta</taxon>
        <taxon>Embryophyta</taxon>
        <taxon>Tracheophyta</taxon>
        <taxon>Spermatophyta</taxon>
        <taxon>Magnoliopsida</taxon>
        <taxon>Ranunculales</taxon>
        <taxon>Ranunculaceae</taxon>
        <taxon>Thalictroideae</taxon>
        <taxon>Thalictrum</taxon>
    </lineage>
</organism>
<name>A0A7J6VJ97_THATH</name>
<dbReference type="OrthoDB" id="1752268at2759"/>
<reference evidence="1 2" key="1">
    <citation type="submission" date="2020-06" db="EMBL/GenBank/DDBJ databases">
        <title>Transcriptomic and genomic resources for Thalictrum thalictroides and T. hernandezii: Facilitating candidate gene discovery in an emerging model plant lineage.</title>
        <authorList>
            <person name="Arias T."/>
            <person name="Riano-Pachon D.M."/>
            <person name="Di Stilio V.S."/>
        </authorList>
    </citation>
    <scope>NUCLEOTIDE SEQUENCE [LARGE SCALE GENOMIC DNA]</scope>
    <source>
        <strain evidence="2">cv. WT478/WT964</strain>
        <tissue evidence="1">Leaves</tissue>
    </source>
</reference>
<gene>
    <name evidence="1" type="ORF">FRX31_026041</name>
</gene>
<dbReference type="PANTHER" id="PTHR33240:SF15">
    <property type="entry name" value="GAG-PRO-LIKE PROTEIN"/>
    <property type="match status" value="1"/>
</dbReference>
<evidence type="ECO:0000313" key="1">
    <source>
        <dbReference type="EMBL" id="KAF5184372.1"/>
    </source>
</evidence>